<evidence type="ECO:0000259" key="7">
    <source>
        <dbReference type="PROSITE" id="PS50879"/>
    </source>
</evidence>
<keyword evidence="5" id="KW-0378">Hydrolase</keyword>
<feature type="domain" description="RNase H type-1" evidence="7">
    <location>
        <begin position="15"/>
        <end position="108"/>
    </location>
</feature>
<dbReference type="InterPro" id="IPR036397">
    <property type="entry name" value="RNaseH_sf"/>
</dbReference>
<dbReference type="SUPFAM" id="SSF53098">
    <property type="entry name" value="Ribonuclease H-like"/>
    <property type="match status" value="1"/>
</dbReference>
<evidence type="ECO:0000256" key="1">
    <source>
        <dbReference type="ARBA" id="ARBA00022679"/>
    </source>
</evidence>
<keyword evidence="4" id="KW-0255">Endonuclease</keyword>
<evidence type="ECO:0000313" key="8">
    <source>
        <dbReference type="EMBL" id="NXL98289.1"/>
    </source>
</evidence>
<dbReference type="PANTHER" id="PTHR41694:SF3">
    <property type="entry name" value="RNA-DIRECTED DNA POLYMERASE-RELATED"/>
    <property type="match status" value="1"/>
</dbReference>
<sequence length="108" mass="12224">EWDWIVRPLRENKPMAGAITAFTDAGKKSRRAAIVWKEKGVWKQQILEANPADSLQTLELLAVLWAVTNLEGPLNVVTDSLYVTGVVQRIEDASIKETSNKRLYELFL</sequence>
<dbReference type="Gene3D" id="3.30.420.10">
    <property type="entry name" value="Ribonuclease H-like superfamily/Ribonuclease H"/>
    <property type="match status" value="1"/>
</dbReference>
<reference evidence="8 9" key="1">
    <citation type="submission" date="2019-09" db="EMBL/GenBank/DDBJ databases">
        <title>Bird 10,000 Genomes (B10K) Project - Family phase.</title>
        <authorList>
            <person name="Zhang G."/>
        </authorList>
    </citation>
    <scope>NUCLEOTIDE SEQUENCE [LARGE SCALE GENOMIC DNA]</scope>
    <source>
        <strain evidence="8">B10K-DU-001-37</strain>
        <tissue evidence="8">Muscle</tissue>
    </source>
</reference>
<keyword evidence="9" id="KW-1185">Reference proteome</keyword>
<dbReference type="GO" id="GO:0003964">
    <property type="term" value="F:RNA-directed DNA polymerase activity"/>
    <property type="evidence" value="ECO:0007669"/>
    <property type="project" value="UniProtKB-KW"/>
</dbReference>
<evidence type="ECO:0000256" key="6">
    <source>
        <dbReference type="ARBA" id="ARBA00022918"/>
    </source>
</evidence>
<dbReference type="GO" id="GO:0004523">
    <property type="term" value="F:RNA-DNA hybrid ribonuclease activity"/>
    <property type="evidence" value="ECO:0007669"/>
    <property type="project" value="InterPro"/>
</dbReference>
<evidence type="ECO:0000256" key="4">
    <source>
        <dbReference type="ARBA" id="ARBA00022759"/>
    </source>
</evidence>
<keyword evidence="2" id="KW-0548">Nucleotidyltransferase</keyword>
<dbReference type="Pfam" id="PF00075">
    <property type="entry name" value="RNase_H"/>
    <property type="match status" value="1"/>
</dbReference>
<protein>
    <submittedName>
        <fullName evidence="8">PO113 protein</fullName>
    </submittedName>
</protein>
<dbReference type="InterPro" id="IPR002156">
    <property type="entry name" value="RNaseH_domain"/>
</dbReference>
<feature type="non-terminal residue" evidence="8">
    <location>
        <position position="1"/>
    </location>
</feature>
<evidence type="ECO:0000256" key="2">
    <source>
        <dbReference type="ARBA" id="ARBA00022695"/>
    </source>
</evidence>
<keyword evidence="6" id="KW-0695">RNA-directed DNA polymerase</keyword>
<accession>A0A7L0X405</accession>
<feature type="non-terminal residue" evidence="8">
    <location>
        <position position="108"/>
    </location>
</feature>
<comment type="caution">
    <text evidence="8">The sequence shown here is derived from an EMBL/GenBank/DDBJ whole genome shotgun (WGS) entry which is preliminary data.</text>
</comment>
<dbReference type="GO" id="GO:0035613">
    <property type="term" value="F:RNA stem-loop binding"/>
    <property type="evidence" value="ECO:0007669"/>
    <property type="project" value="TreeGrafter"/>
</dbReference>
<dbReference type="AlphaFoldDB" id="A0A7L0X405"/>
<evidence type="ECO:0000313" key="9">
    <source>
        <dbReference type="Proteomes" id="UP000537779"/>
    </source>
</evidence>
<dbReference type="Proteomes" id="UP000537779">
    <property type="component" value="Unassembled WGS sequence"/>
</dbReference>
<dbReference type="PROSITE" id="PS50879">
    <property type="entry name" value="RNASE_H_1"/>
    <property type="match status" value="1"/>
</dbReference>
<name>A0A7L0X405_TYRSA</name>
<keyword evidence="1" id="KW-0808">Transferase</keyword>
<evidence type="ECO:0000256" key="5">
    <source>
        <dbReference type="ARBA" id="ARBA00022801"/>
    </source>
</evidence>
<dbReference type="EMBL" id="VXAW01001747">
    <property type="protein sequence ID" value="NXL98289.1"/>
    <property type="molecule type" value="Genomic_DNA"/>
</dbReference>
<organism evidence="8 9">
    <name type="scientific">Tyrannus savana</name>
    <name type="common">Fork-tailed flycatcher</name>
    <name type="synonym">Muscivora tyrannus</name>
    <dbReference type="NCBI Taxonomy" id="137541"/>
    <lineage>
        <taxon>Eukaryota</taxon>
        <taxon>Metazoa</taxon>
        <taxon>Chordata</taxon>
        <taxon>Craniata</taxon>
        <taxon>Vertebrata</taxon>
        <taxon>Euteleostomi</taxon>
        <taxon>Archelosauria</taxon>
        <taxon>Archosauria</taxon>
        <taxon>Dinosauria</taxon>
        <taxon>Saurischia</taxon>
        <taxon>Theropoda</taxon>
        <taxon>Coelurosauria</taxon>
        <taxon>Aves</taxon>
        <taxon>Neognathae</taxon>
        <taxon>Neoaves</taxon>
        <taxon>Telluraves</taxon>
        <taxon>Australaves</taxon>
        <taxon>Passeriformes</taxon>
        <taxon>Tyrannidae</taxon>
        <taxon>Tyrannus</taxon>
    </lineage>
</organism>
<gene>
    <name evidence="8" type="primary">Hervk_0</name>
    <name evidence="8" type="ORF">TYRSAV_R15304</name>
</gene>
<keyword evidence="3" id="KW-0540">Nuclease</keyword>
<dbReference type="PANTHER" id="PTHR41694">
    <property type="entry name" value="ENDOGENOUS RETROVIRUS GROUP K MEMBER POL PROTEIN"/>
    <property type="match status" value="1"/>
</dbReference>
<dbReference type="InterPro" id="IPR012337">
    <property type="entry name" value="RNaseH-like_sf"/>
</dbReference>
<evidence type="ECO:0000256" key="3">
    <source>
        <dbReference type="ARBA" id="ARBA00022722"/>
    </source>
</evidence>
<proteinExistence type="predicted"/>